<dbReference type="Pfam" id="PF01135">
    <property type="entry name" value="PCMT"/>
    <property type="match status" value="1"/>
</dbReference>
<evidence type="ECO:0000256" key="7">
    <source>
        <dbReference type="ARBA" id="ARBA00029295"/>
    </source>
</evidence>
<protein>
    <recommendedName>
        <fullName evidence="8">Protein-L-isoaspartate O-methyltransferase</fullName>
        <ecNumber evidence="8">2.1.1.77</ecNumber>
    </recommendedName>
</protein>
<evidence type="ECO:0000256" key="1">
    <source>
        <dbReference type="ARBA" id="ARBA00004496"/>
    </source>
</evidence>
<dbReference type="OMA" id="HMHASAC"/>
<evidence type="ECO:0000313" key="9">
    <source>
        <dbReference type="EMBL" id="EFN52918.1"/>
    </source>
</evidence>
<dbReference type="PANTHER" id="PTHR11579">
    <property type="entry name" value="PROTEIN-L-ISOASPARTATE O-METHYLTRANSFERASE"/>
    <property type="match status" value="1"/>
</dbReference>
<dbReference type="Gene3D" id="3.40.50.150">
    <property type="entry name" value="Vaccinia Virus protein VP39"/>
    <property type="match status" value="1"/>
</dbReference>
<keyword evidence="10" id="KW-1185">Reference proteome</keyword>
<dbReference type="PROSITE" id="PS01279">
    <property type="entry name" value="PCMT"/>
    <property type="match status" value="1"/>
</dbReference>
<dbReference type="InParanoid" id="E1ZN69"/>
<sequence>MAYRTLAGSQSGLVDNLIEVGVVRSPEVEAVLRSIDRRHFAEGADWAYMDAPQSIGYAATISAPHMHAYALELLLDQLRPGAKVLDVGSGTGYLTAAFAKLVSRGGAPGKAVGIEHIPELQRQAEQNIGRDEALAQMMRQGHLALVVGDGRKGYPAEAPYDAIHVGAAAPRLPQELVEQLAPGGRMVVPVGPEGGMQSLAVVDKGADGSVRRRNAMNVAYVPLTSKDHQLGSASDSD</sequence>
<dbReference type="SUPFAM" id="SSF53335">
    <property type="entry name" value="S-adenosyl-L-methionine-dependent methyltransferases"/>
    <property type="match status" value="1"/>
</dbReference>
<comment type="similarity">
    <text evidence="2 8">Belongs to the methyltransferase superfamily. L-isoaspartyl/D-aspartyl protein methyltransferase family.</text>
</comment>
<keyword evidence="4 8" id="KW-0489">Methyltransferase</keyword>
<dbReference type="GO" id="GO:0004719">
    <property type="term" value="F:protein-L-isoaspartate (D-aspartate) O-methyltransferase activity"/>
    <property type="evidence" value="ECO:0007669"/>
    <property type="project" value="UniProtKB-UniRule"/>
</dbReference>
<evidence type="ECO:0000256" key="3">
    <source>
        <dbReference type="ARBA" id="ARBA00022490"/>
    </source>
</evidence>
<evidence type="ECO:0000256" key="6">
    <source>
        <dbReference type="ARBA" id="ARBA00022691"/>
    </source>
</evidence>
<dbReference type="EMBL" id="GL433854">
    <property type="protein sequence ID" value="EFN52918.1"/>
    <property type="molecule type" value="Genomic_DNA"/>
</dbReference>
<evidence type="ECO:0000256" key="5">
    <source>
        <dbReference type="ARBA" id="ARBA00022679"/>
    </source>
</evidence>
<dbReference type="OrthoDB" id="73890at2759"/>
<dbReference type="AlphaFoldDB" id="E1ZN69"/>
<accession>E1ZN69</accession>
<keyword evidence="6 8" id="KW-0949">S-adenosyl-L-methionine</keyword>
<dbReference type="NCBIfam" id="TIGR00080">
    <property type="entry name" value="pimt"/>
    <property type="match status" value="1"/>
</dbReference>
<proteinExistence type="inferred from homology"/>
<dbReference type="GO" id="GO:0032259">
    <property type="term" value="P:methylation"/>
    <property type="evidence" value="ECO:0007669"/>
    <property type="project" value="UniProtKB-KW"/>
</dbReference>
<reference evidence="9 10" key="1">
    <citation type="journal article" date="2010" name="Plant Cell">
        <title>The Chlorella variabilis NC64A genome reveals adaptation to photosymbiosis, coevolution with viruses, and cryptic sex.</title>
        <authorList>
            <person name="Blanc G."/>
            <person name="Duncan G."/>
            <person name="Agarkova I."/>
            <person name="Borodovsky M."/>
            <person name="Gurnon J."/>
            <person name="Kuo A."/>
            <person name="Lindquist E."/>
            <person name="Lucas S."/>
            <person name="Pangilinan J."/>
            <person name="Polle J."/>
            <person name="Salamov A."/>
            <person name="Terry A."/>
            <person name="Yamada T."/>
            <person name="Dunigan D.D."/>
            <person name="Grigoriev I.V."/>
            <person name="Claverie J.M."/>
            <person name="Van Etten J.L."/>
        </authorList>
    </citation>
    <scope>NUCLEOTIDE SEQUENCE [LARGE SCALE GENOMIC DNA]</scope>
    <source>
        <strain evidence="9 10">NC64A</strain>
    </source>
</reference>
<keyword evidence="5 8" id="KW-0808">Transferase</keyword>
<comment type="subcellular location">
    <subcellularLocation>
        <location evidence="1">Cytoplasm</location>
    </subcellularLocation>
</comment>
<evidence type="ECO:0000256" key="8">
    <source>
        <dbReference type="RuleBase" id="RU003802"/>
    </source>
</evidence>
<dbReference type="PANTHER" id="PTHR11579:SF0">
    <property type="entry name" value="PROTEIN-L-ISOASPARTATE(D-ASPARTATE) O-METHYLTRANSFERASE"/>
    <property type="match status" value="1"/>
</dbReference>
<keyword evidence="3" id="KW-0963">Cytoplasm</keyword>
<name>E1ZN69_CHLVA</name>
<dbReference type="eggNOG" id="KOG1661">
    <property type="taxonomic scope" value="Eukaryota"/>
</dbReference>
<comment type="catalytic activity">
    <reaction evidence="7 8">
        <text>[protein]-L-isoaspartate + S-adenosyl-L-methionine = [protein]-L-isoaspartate alpha-methyl ester + S-adenosyl-L-homocysteine</text>
        <dbReference type="Rhea" id="RHEA:12705"/>
        <dbReference type="Rhea" id="RHEA-COMP:12143"/>
        <dbReference type="Rhea" id="RHEA-COMP:12144"/>
        <dbReference type="ChEBI" id="CHEBI:57856"/>
        <dbReference type="ChEBI" id="CHEBI:59789"/>
        <dbReference type="ChEBI" id="CHEBI:90596"/>
        <dbReference type="ChEBI" id="CHEBI:90598"/>
        <dbReference type="EC" id="2.1.1.77"/>
    </reaction>
</comment>
<dbReference type="CDD" id="cd02440">
    <property type="entry name" value="AdoMet_MTases"/>
    <property type="match status" value="1"/>
</dbReference>
<dbReference type="EC" id="2.1.1.77" evidence="8"/>
<gene>
    <name evidence="9" type="ORF">CHLNCDRAFT_56300</name>
</gene>
<dbReference type="KEGG" id="cvr:CHLNCDRAFT_56300"/>
<dbReference type="GO" id="GO:0030091">
    <property type="term" value="P:protein repair"/>
    <property type="evidence" value="ECO:0007669"/>
    <property type="project" value="UniProtKB-ARBA"/>
</dbReference>
<dbReference type="Proteomes" id="UP000008141">
    <property type="component" value="Unassembled WGS sequence"/>
</dbReference>
<evidence type="ECO:0000313" key="10">
    <source>
        <dbReference type="Proteomes" id="UP000008141"/>
    </source>
</evidence>
<dbReference type="GeneID" id="17352247"/>
<dbReference type="GO" id="GO:0005737">
    <property type="term" value="C:cytoplasm"/>
    <property type="evidence" value="ECO:0007669"/>
    <property type="project" value="UniProtKB-SubCell"/>
</dbReference>
<dbReference type="InterPro" id="IPR029063">
    <property type="entry name" value="SAM-dependent_MTases_sf"/>
</dbReference>
<dbReference type="InterPro" id="IPR000682">
    <property type="entry name" value="PCMT"/>
</dbReference>
<organism evidence="10">
    <name type="scientific">Chlorella variabilis</name>
    <name type="common">Green alga</name>
    <dbReference type="NCBI Taxonomy" id="554065"/>
    <lineage>
        <taxon>Eukaryota</taxon>
        <taxon>Viridiplantae</taxon>
        <taxon>Chlorophyta</taxon>
        <taxon>core chlorophytes</taxon>
        <taxon>Trebouxiophyceae</taxon>
        <taxon>Chlorellales</taxon>
        <taxon>Chlorellaceae</taxon>
        <taxon>Chlorella clade</taxon>
        <taxon>Chlorella</taxon>
    </lineage>
</organism>
<dbReference type="RefSeq" id="XP_005845020.1">
    <property type="nucleotide sequence ID" value="XM_005844958.1"/>
</dbReference>
<dbReference type="FunFam" id="3.40.50.150:FF:000027">
    <property type="entry name" value="Protein-L-isoaspartate O-methyltransferase"/>
    <property type="match status" value="1"/>
</dbReference>
<evidence type="ECO:0000256" key="4">
    <source>
        <dbReference type="ARBA" id="ARBA00022603"/>
    </source>
</evidence>
<dbReference type="FunCoup" id="E1ZN69">
    <property type="interactions" value="1274"/>
</dbReference>
<evidence type="ECO:0000256" key="2">
    <source>
        <dbReference type="ARBA" id="ARBA00005369"/>
    </source>
</evidence>